<dbReference type="NCBIfam" id="TIGR00125">
    <property type="entry name" value="cyt_tran_rel"/>
    <property type="match status" value="1"/>
</dbReference>
<keyword evidence="8" id="KW-0288">FMN</keyword>
<comment type="similarity">
    <text evidence="3">Belongs to the RibF family.</text>
</comment>
<evidence type="ECO:0000256" key="2">
    <source>
        <dbReference type="ARBA" id="ARBA00005201"/>
    </source>
</evidence>
<dbReference type="NCBIfam" id="NF004160">
    <property type="entry name" value="PRK05627.1-3"/>
    <property type="match status" value="1"/>
</dbReference>
<dbReference type="FunFam" id="3.40.50.620:FF:000021">
    <property type="entry name" value="Riboflavin biosynthesis protein"/>
    <property type="match status" value="1"/>
</dbReference>
<feature type="domain" description="Riboflavin kinase" evidence="16">
    <location>
        <begin position="197"/>
        <end position="324"/>
    </location>
</feature>
<comment type="pathway">
    <text evidence="1">Cofactor biosynthesis; FAD biosynthesis; FAD from FMN: step 1/1.</text>
</comment>
<evidence type="ECO:0000256" key="9">
    <source>
        <dbReference type="ARBA" id="ARBA00022679"/>
    </source>
</evidence>
<dbReference type="EMBL" id="CAFBLR010000183">
    <property type="protein sequence ID" value="CAB4883289.1"/>
    <property type="molecule type" value="Genomic_DNA"/>
</dbReference>
<dbReference type="SUPFAM" id="SSF82114">
    <property type="entry name" value="Riboflavin kinase-like"/>
    <property type="match status" value="1"/>
</dbReference>
<evidence type="ECO:0000256" key="8">
    <source>
        <dbReference type="ARBA" id="ARBA00022643"/>
    </source>
</evidence>
<keyword evidence="10" id="KW-0548">Nucleotidyltransferase</keyword>
<dbReference type="Pfam" id="PF06574">
    <property type="entry name" value="FAD_syn"/>
    <property type="match status" value="1"/>
</dbReference>
<dbReference type="InterPro" id="IPR014729">
    <property type="entry name" value="Rossmann-like_a/b/a_fold"/>
</dbReference>
<evidence type="ECO:0000313" key="17">
    <source>
        <dbReference type="EMBL" id="CAB4693821.1"/>
    </source>
</evidence>
<dbReference type="GO" id="GO:0003919">
    <property type="term" value="F:FMN adenylyltransferase activity"/>
    <property type="evidence" value="ECO:0007669"/>
    <property type="project" value="UniProtKB-EC"/>
</dbReference>
<dbReference type="EC" id="2.7.1.26" evidence="4"/>
<dbReference type="Gene3D" id="2.40.30.30">
    <property type="entry name" value="Riboflavin kinase-like"/>
    <property type="match status" value="1"/>
</dbReference>
<keyword evidence="11" id="KW-0547">Nucleotide-binding</keyword>
<dbReference type="UniPathway" id="UPA00277">
    <property type="reaction ID" value="UER00407"/>
</dbReference>
<gene>
    <name evidence="17" type="ORF">UFOPK2602_00173</name>
    <name evidence="18" type="ORF">UFOPK2806_01807</name>
    <name evidence="19" type="ORF">UFOPK3417_01583</name>
    <name evidence="20" type="ORF">UFOPK4306_01735</name>
</gene>
<dbReference type="EMBL" id="CAFBQP010000070">
    <property type="protein sequence ID" value="CAB5066108.1"/>
    <property type="molecule type" value="Genomic_DNA"/>
</dbReference>
<dbReference type="InterPro" id="IPR023465">
    <property type="entry name" value="Riboflavin_kinase_dom_sf"/>
</dbReference>
<evidence type="ECO:0000259" key="16">
    <source>
        <dbReference type="SMART" id="SM00904"/>
    </source>
</evidence>
<evidence type="ECO:0000256" key="5">
    <source>
        <dbReference type="ARBA" id="ARBA00012393"/>
    </source>
</evidence>
<dbReference type="AlphaFoldDB" id="A0A6J6P3H3"/>
<evidence type="ECO:0000256" key="7">
    <source>
        <dbReference type="ARBA" id="ARBA00022630"/>
    </source>
</evidence>
<evidence type="ECO:0000313" key="18">
    <source>
        <dbReference type="EMBL" id="CAB4762889.1"/>
    </source>
</evidence>
<dbReference type="PIRSF" id="PIRSF004491">
    <property type="entry name" value="FAD_Synth"/>
    <property type="match status" value="1"/>
</dbReference>
<organism evidence="17">
    <name type="scientific">freshwater metagenome</name>
    <dbReference type="NCBI Taxonomy" id="449393"/>
    <lineage>
        <taxon>unclassified sequences</taxon>
        <taxon>metagenomes</taxon>
        <taxon>ecological metagenomes</taxon>
    </lineage>
</organism>
<dbReference type="InterPro" id="IPR002606">
    <property type="entry name" value="Riboflavin_kinase_bac"/>
</dbReference>
<dbReference type="GO" id="GO:0006747">
    <property type="term" value="P:FAD biosynthetic process"/>
    <property type="evidence" value="ECO:0007669"/>
    <property type="project" value="UniProtKB-UniPathway"/>
</dbReference>
<dbReference type="PANTHER" id="PTHR22749">
    <property type="entry name" value="RIBOFLAVIN KINASE/FMN ADENYLYLTRANSFERASE"/>
    <property type="match status" value="1"/>
</dbReference>
<dbReference type="GO" id="GO:0008531">
    <property type="term" value="F:riboflavin kinase activity"/>
    <property type="evidence" value="ECO:0007669"/>
    <property type="project" value="UniProtKB-EC"/>
</dbReference>
<sequence>MPEVPGTNLSAVQVFTDITTRPWAGGRSVITIGTYDGIHRGHRAVIEQVRQHAARLGAQSVVVTFDPHPASVVRPESCPKLLTDLNQKLELLESTGVDATVVVPFDEERAQESAEEFVGLVLVDMLATRAVVVGEDFHFGHQREGNVGLLRNIGTRHDFEVFPIELVERTDGVDEPVSSTAIRRALAGGNVETAAHMLGRPFEARGPVVQGDQRGRLIGFPTANVEVPVQICLPADGVYAGWYIRANGEKHPCAMNLGRRPTFYEHADVSLLEAHLIAFAGDLYGEPACVQFTNFLRGERKFDGIDSIRTQLKQDVEHARQVLSLG</sequence>
<dbReference type="CDD" id="cd02064">
    <property type="entry name" value="FAD_synthetase_N"/>
    <property type="match status" value="1"/>
</dbReference>
<dbReference type="EC" id="2.7.7.2" evidence="5"/>
<evidence type="ECO:0000256" key="1">
    <source>
        <dbReference type="ARBA" id="ARBA00004726"/>
    </source>
</evidence>
<keyword evidence="12" id="KW-0418">Kinase</keyword>
<dbReference type="Gene3D" id="3.40.50.620">
    <property type="entry name" value="HUPs"/>
    <property type="match status" value="1"/>
</dbReference>
<dbReference type="InterPro" id="IPR023468">
    <property type="entry name" value="Riboflavin_kinase"/>
</dbReference>
<dbReference type="PANTHER" id="PTHR22749:SF6">
    <property type="entry name" value="RIBOFLAVIN KINASE"/>
    <property type="match status" value="1"/>
</dbReference>
<evidence type="ECO:0000256" key="6">
    <source>
        <dbReference type="ARBA" id="ARBA00018483"/>
    </source>
</evidence>
<evidence type="ECO:0000256" key="10">
    <source>
        <dbReference type="ARBA" id="ARBA00022695"/>
    </source>
</evidence>
<proteinExistence type="inferred from homology"/>
<evidence type="ECO:0000256" key="4">
    <source>
        <dbReference type="ARBA" id="ARBA00012105"/>
    </source>
</evidence>
<comment type="pathway">
    <text evidence="2">Cofactor biosynthesis; FMN biosynthesis; FMN from riboflavin (ATP route): step 1/1.</text>
</comment>
<keyword evidence="14" id="KW-0067">ATP-binding</keyword>
<evidence type="ECO:0000256" key="12">
    <source>
        <dbReference type="ARBA" id="ARBA00022777"/>
    </source>
</evidence>
<evidence type="ECO:0000313" key="19">
    <source>
        <dbReference type="EMBL" id="CAB4883289.1"/>
    </source>
</evidence>
<dbReference type="SUPFAM" id="SSF52374">
    <property type="entry name" value="Nucleotidylyl transferase"/>
    <property type="match status" value="1"/>
</dbReference>
<accession>A0A6J6P3H3</accession>
<evidence type="ECO:0000256" key="11">
    <source>
        <dbReference type="ARBA" id="ARBA00022741"/>
    </source>
</evidence>
<dbReference type="GO" id="GO:0009231">
    <property type="term" value="P:riboflavin biosynthetic process"/>
    <property type="evidence" value="ECO:0007669"/>
    <property type="project" value="InterPro"/>
</dbReference>
<dbReference type="InterPro" id="IPR015864">
    <property type="entry name" value="FAD_synthase"/>
</dbReference>
<evidence type="ECO:0000256" key="3">
    <source>
        <dbReference type="ARBA" id="ARBA00010214"/>
    </source>
</evidence>
<dbReference type="Pfam" id="PF01687">
    <property type="entry name" value="Flavokinase"/>
    <property type="match status" value="1"/>
</dbReference>
<dbReference type="GO" id="GO:0005524">
    <property type="term" value="F:ATP binding"/>
    <property type="evidence" value="ECO:0007669"/>
    <property type="project" value="UniProtKB-KW"/>
</dbReference>
<dbReference type="EMBL" id="CAEZYY010000028">
    <property type="protein sequence ID" value="CAB4762889.1"/>
    <property type="molecule type" value="Genomic_DNA"/>
</dbReference>
<dbReference type="NCBIfam" id="TIGR00083">
    <property type="entry name" value="ribF"/>
    <property type="match status" value="1"/>
</dbReference>
<dbReference type="InterPro" id="IPR015865">
    <property type="entry name" value="Riboflavin_kinase_bac/euk"/>
</dbReference>
<name>A0A6J6P3H3_9ZZZZ</name>
<dbReference type="UniPathway" id="UPA00276">
    <property type="reaction ID" value="UER00406"/>
</dbReference>
<evidence type="ECO:0000256" key="15">
    <source>
        <dbReference type="ARBA" id="ARBA00023268"/>
    </source>
</evidence>
<dbReference type="EMBL" id="CAEZXX010000005">
    <property type="protein sequence ID" value="CAB4693821.1"/>
    <property type="molecule type" value="Genomic_DNA"/>
</dbReference>
<keyword evidence="9" id="KW-0808">Transferase</keyword>
<protein>
    <recommendedName>
        <fullName evidence="6">Bifunctional riboflavin kinase/FMN adenylyltransferase</fullName>
        <ecNumber evidence="4">2.7.1.26</ecNumber>
        <ecNumber evidence="5">2.7.7.2</ecNumber>
    </recommendedName>
</protein>
<dbReference type="GO" id="GO:0009398">
    <property type="term" value="P:FMN biosynthetic process"/>
    <property type="evidence" value="ECO:0007669"/>
    <property type="project" value="UniProtKB-UniPathway"/>
</dbReference>
<dbReference type="InterPro" id="IPR004821">
    <property type="entry name" value="Cyt_trans-like"/>
</dbReference>
<dbReference type="SMART" id="SM00904">
    <property type="entry name" value="Flavokinase"/>
    <property type="match status" value="1"/>
</dbReference>
<keyword evidence="13" id="KW-0274">FAD</keyword>
<keyword evidence="7" id="KW-0285">Flavoprotein</keyword>
<keyword evidence="15" id="KW-0511">Multifunctional enzyme</keyword>
<evidence type="ECO:0000313" key="20">
    <source>
        <dbReference type="EMBL" id="CAB5066108.1"/>
    </source>
</evidence>
<evidence type="ECO:0000256" key="14">
    <source>
        <dbReference type="ARBA" id="ARBA00022840"/>
    </source>
</evidence>
<evidence type="ECO:0000256" key="13">
    <source>
        <dbReference type="ARBA" id="ARBA00022827"/>
    </source>
</evidence>
<reference evidence="17" key="1">
    <citation type="submission" date="2020-05" db="EMBL/GenBank/DDBJ databases">
        <authorList>
            <person name="Chiriac C."/>
            <person name="Salcher M."/>
            <person name="Ghai R."/>
            <person name="Kavagutti S V."/>
        </authorList>
    </citation>
    <scope>NUCLEOTIDE SEQUENCE</scope>
</reference>